<dbReference type="NCBIfam" id="TIGR01427">
    <property type="entry name" value="PTS_IIC_fructo"/>
    <property type="match status" value="1"/>
</dbReference>
<feature type="domain" description="PTS EIIB type-2" evidence="16">
    <location>
        <begin position="134"/>
        <end position="229"/>
    </location>
</feature>
<evidence type="ECO:0000256" key="8">
    <source>
        <dbReference type="ARBA" id="ARBA00022679"/>
    </source>
</evidence>
<keyword evidence="13 15" id="KW-0472">Membrane</keyword>
<feature type="transmembrane region" description="Helical" evidence="15">
    <location>
        <begin position="331"/>
        <end position="358"/>
    </location>
</feature>
<dbReference type="NCBIfam" id="TIGR00829">
    <property type="entry name" value="FRU"/>
    <property type="match status" value="1"/>
</dbReference>
<evidence type="ECO:0000256" key="10">
    <source>
        <dbReference type="ARBA" id="ARBA00022692"/>
    </source>
</evidence>
<evidence type="ECO:0000256" key="5">
    <source>
        <dbReference type="ARBA" id="ARBA00022475"/>
    </source>
</evidence>
<dbReference type="Proteomes" id="UP000274097">
    <property type="component" value="Unassembled WGS sequence"/>
</dbReference>
<dbReference type="Pfam" id="PF02302">
    <property type="entry name" value="PTS_IIB"/>
    <property type="match status" value="1"/>
</dbReference>
<dbReference type="FunCoup" id="A0A3A9JVR9">
    <property type="interactions" value="104"/>
</dbReference>
<keyword evidence="11" id="KW-0418">Kinase</keyword>
<comment type="subcellular location">
    <subcellularLocation>
        <location evidence="2">Cell inner membrane</location>
        <topology evidence="2">Multi-pass membrane protein</topology>
    </subcellularLocation>
</comment>
<evidence type="ECO:0000256" key="9">
    <source>
        <dbReference type="ARBA" id="ARBA00022683"/>
    </source>
</evidence>
<dbReference type="InParanoid" id="A0A3A9JVR9"/>
<keyword evidence="12 15" id="KW-1133">Transmembrane helix</keyword>
<feature type="transmembrane region" description="Helical" evidence="15">
    <location>
        <begin position="264"/>
        <end position="284"/>
    </location>
</feature>
<evidence type="ECO:0000256" key="15">
    <source>
        <dbReference type="SAM" id="Phobius"/>
    </source>
</evidence>
<dbReference type="EMBL" id="RFLX01000003">
    <property type="protein sequence ID" value="RMI26139.1"/>
    <property type="molecule type" value="Genomic_DNA"/>
</dbReference>
<evidence type="ECO:0000256" key="6">
    <source>
        <dbReference type="ARBA" id="ARBA00022553"/>
    </source>
</evidence>
<sequence length="590" mass="58711">MSIELSSGTPRLLGVIRYPGSAALAAMAAEALRDAAQRAGFALTLNTGDGPAPAGDVDAVLLVGEAAGGEERDQPVTTATVIEAIRHPEQVLRRALSLPEPAAPQTPVPVPPAAAPEQAPVPPVPSAAPEGKKLVAITACPTGIAHTFMAAAALEKGAAKLGHTMRVETQGSVGAKNALTPEEIATADAVVIAADTGVDTSRFAGKRLITAGTGDALKDAPGLINRALAAAPMAGATQASGAPAPAKATQAPGVYKHLMTGVSYMIPLVTAGGLCIALSFAFGIDAFKVQGSLPAALFQIGAQSALALMVPVLAAFIAFSIADRPGLAPGFVGGALANAVGAGFLGGIAAGFLAGYVARFLRDRLPFPESLEGLKPVLVIPLLASLVTGLLMIYVLGTPIAAVLAWLTQFLQGMGTSNAVLLGLLLGAMMAADMGGPINKAAYAFGVGLLGSDTFAPMAAIMAAGMTPPLGIALATVIARNRFSQEERDAGKAAAILGAAFITEGAIPFAAKDPVRVIPALVAGSALAGGLSMWLGCTLRAPHGGIFVVGIPGAVGNPLGYLVAIVAGAVLTGVVLAVLKRGSPVAEAQA</sequence>
<dbReference type="GO" id="GO:0005886">
    <property type="term" value="C:plasma membrane"/>
    <property type="evidence" value="ECO:0007669"/>
    <property type="project" value="UniProtKB-SubCell"/>
</dbReference>
<dbReference type="EC" id="2.7.1.202" evidence="3"/>
<evidence type="ECO:0000256" key="4">
    <source>
        <dbReference type="ARBA" id="ARBA00022448"/>
    </source>
</evidence>
<feature type="transmembrane region" description="Helical" evidence="15">
    <location>
        <begin position="419"/>
        <end position="438"/>
    </location>
</feature>
<dbReference type="InterPro" id="IPR003501">
    <property type="entry name" value="PTS_EIIB_2/3"/>
</dbReference>
<keyword evidence="5" id="KW-1003">Cell membrane</keyword>
<feature type="domain" description="PTS EIIC type-2" evidence="17">
    <location>
        <begin position="254"/>
        <end position="589"/>
    </location>
</feature>
<gene>
    <name evidence="18" type="ORF">D6Z83_06895</name>
    <name evidence="19" type="ORF">EBE87_07120</name>
</gene>
<evidence type="ECO:0000256" key="13">
    <source>
        <dbReference type="ARBA" id="ARBA00023136"/>
    </source>
</evidence>
<dbReference type="EMBL" id="RAQU01000028">
    <property type="protein sequence ID" value="RKK04908.1"/>
    <property type="molecule type" value="Genomic_DNA"/>
</dbReference>
<feature type="region of interest" description="Disordered" evidence="14">
    <location>
        <begin position="102"/>
        <end position="126"/>
    </location>
</feature>
<feature type="transmembrane region" description="Helical" evidence="15">
    <location>
        <begin position="517"/>
        <end position="539"/>
    </location>
</feature>
<evidence type="ECO:0000256" key="1">
    <source>
        <dbReference type="ARBA" id="ARBA00001401"/>
    </source>
</evidence>
<evidence type="ECO:0000313" key="19">
    <source>
        <dbReference type="EMBL" id="RMI26139.1"/>
    </source>
</evidence>
<evidence type="ECO:0000259" key="16">
    <source>
        <dbReference type="PROSITE" id="PS51099"/>
    </source>
</evidence>
<keyword evidence="10 15" id="KW-0812">Transmembrane</keyword>
<dbReference type="SUPFAM" id="SSF52794">
    <property type="entry name" value="PTS system IIB component-like"/>
    <property type="match status" value="2"/>
</dbReference>
<feature type="transmembrane region" description="Helical" evidence="15">
    <location>
        <begin position="559"/>
        <end position="579"/>
    </location>
</feature>
<keyword evidence="8" id="KW-0808">Transferase</keyword>
<dbReference type="InterPro" id="IPR003353">
    <property type="entry name" value="PTS_IIB_fruc"/>
</dbReference>
<evidence type="ECO:0000313" key="18">
    <source>
        <dbReference type="EMBL" id="RKK04908.1"/>
    </source>
</evidence>
<evidence type="ECO:0000256" key="11">
    <source>
        <dbReference type="ARBA" id="ARBA00022777"/>
    </source>
</evidence>
<dbReference type="InterPro" id="IPR036095">
    <property type="entry name" value="PTS_EIIB-like_sf"/>
</dbReference>
<dbReference type="InterPro" id="IPR050864">
    <property type="entry name" value="Bacterial_PTS_Sugar_Transport"/>
</dbReference>
<dbReference type="GO" id="GO:0090563">
    <property type="term" value="F:protein-phosphocysteine-sugar phosphotransferase activity"/>
    <property type="evidence" value="ECO:0007669"/>
    <property type="project" value="TreeGrafter"/>
</dbReference>
<dbReference type="InterPro" id="IPR006327">
    <property type="entry name" value="PTS_IIC_fruc"/>
</dbReference>
<dbReference type="PROSITE" id="PS51104">
    <property type="entry name" value="PTS_EIIC_TYPE_2"/>
    <property type="match status" value="1"/>
</dbReference>
<evidence type="ECO:0000256" key="2">
    <source>
        <dbReference type="ARBA" id="ARBA00004429"/>
    </source>
</evidence>
<keyword evidence="9" id="KW-0598">Phosphotransferase system</keyword>
<feature type="transmembrane region" description="Helical" evidence="15">
    <location>
        <begin position="378"/>
        <end position="407"/>
    </location>
</feature>
<evidence type="ECO:0000256" key="12">
    <source>
        <dbReference type="ARBA" id="ARBA00022989"/>
    </source>
</evidence>
<evidence type="ECO:0000256" key="3">
    <source>
        <dbReference type="ARBA" id="ARBA00012799"/>
    </source>
</evidence>
<evidence type="ECO:0000256" key="14">
    <source>
        <dbReference type="SAM" id="MobiDB-lite"/>
    </source>
</evidence>
<reference evidence="18 21" key="1">
    <citation type="submission" date="2018-09" db="EMBL/GenBank/DDBJ databases">
        <title>Roseomonas sp. nov., isolated from feces of Tibetan antelopes in the Qinghai-Tibet plateau, China.</title>
        <authorList>
            <person name="Tian Z."/>
        </authorList>
    </citation>
    <scope>NUCLEOTIDE SEQUENCE [LARGE SCALE GENOMIC DNA]</scope>
    <source>
        <strain evidence="19 20">Z23</strain>
        <strain evidence="18 21">Z24</strain>
    </source>
</reference>
<dbReference type="Gene3D" id="3.40.50.2300">
    <property type="match status" value="1"/>
</dbReference>
<dbReference type="GO" id="GO:0016301">
    <property type="term" value="F:kinase activity"/>
    <property type="evidence" value="ECO:0007669"/>
    <property type="project" value="UniProtKB-KW"/>
</dbReference>
<protein>
    <recommendedName>
        <fullName evidence="3">protein-N(pi)-phosphohistidine--D-fructose phosphotransferase</fullName>
        <ecNumber evidence="3">2.7.1.202</ecNumber>
    </recommendedName>
</protein>
<dbReference type="GO" id="GO:0005351">
    <property type="term" value="F:carbohydrate:proton symporter activity"/>
    <property type="evidence" value="ECO:0007669"/>
    <property type="project" value="InterPro"/>
</dbReference>
<accession>A0A3A9JVR9</accession>
<organism evidence="18 21">
    <name type="scientific">Teichococcus wenyumeiae</name>
    <dbReference type="NCBI Taxonomy" id="2478470"/>
    <lineage>
        <taxon>Bacteria</taxon>
        <taxon>Pseudomonadati</taxon>
        <taxon>Pseudomonadota</taxon>
        <taxon>Alphaproteobacteria</taxon>
        <taxon>Acetobacterales</taxon>
        <taxon>Roseomonadaceae</taxon>
        <taxon>Roseomonas</taxon>
    </lineage>
</organism>
<feature type="transmembrane region" description="Helical" evidence="15">
    <location>
        <begin position="458"/>
        <end position="479"/>
    </location>
</feature>
<evidence type="ECO:0000256" key="7">
    <source>
        <dbReference type="ARBA" id="ARBA00022597"/>
    </source>
</evidence>
<name>A0A3A9JVR9_9PROT</name>
<comment type="caution">
    <text evidence="18">The sequence shown here is derived from an EMBL/GenBank/DDBJ whole genome shotgun (WGS) entry which is preliminary data.</text>
</comment>
<dbReference type="GO" id="GO:0009401">
    <property type="term" value="P:phosphoenolpyruvate-dependent sugar phosphotransferase system"/>
    <property type="evidence" value="ECO:0007669"/>
    <property type="project" value="UniProtKB-KW"/>
</dbReference>
<dbReference type="AlphaFoldDB" id="A0A3A9JVR9"/>
<dbReference type="CDD" id="cd05569">
    <property type="entry name" value="PTS_IIB_fructose"/>
    <property type="match status" value="1"/>
</dbReference>
<feature type="transmembrane region" description="Helical" evidence="15">
    <location>
        <begin position="296"/>
        <end position="319"/>
    </location>
</feature>
<dbReference type="InterPro" id="IPR013014">
    <property type="entry name" value="PTS_EIIC_2"/>
</dbReference>
<evidence type="ECO:0000259" key="17">
    <source>
        <dbReference type="PROSITE" id="PS51104"/>
    </source>
</evidence>
<dbReference type="PANTHER" id="PTHR30505">
    <property type="entry name" value="FRUCTOSE-LIKE PERMEASE"/>
    <property type="match status" value="1"/>
</dbReference>
<dbReference type="OrthoDB" id="9782569at2"/>
<dbReference type="FunFam" id="3.40.50.2300:FF:000014">
    <property type="entry name" value="PTS system fructose-like transporter subunit IIB"/>
    <property type="match status" value="1"/>
</dbReference>
<dbReference type="PROSITE" id="PS51099">
    <property type="entry name" value="PTS_EIIB_TYPE_2"/>
    <property type="match status" value="1"/>
</dbReference>
<dbReference type="Proteomes" id="UP000278036">
    <property type="component" value="Unassembled WGS sequence"/>
</dbReference>
<keyword evidence="7" id="KW-0762">Sugar transport</keyword>
<comment type="catalytic activity">
    <reaction evidence="1">
        <text>D-fructose(out) + N(pros)-phospho-L-histidyl-[protein] = D-fructose 1-phosphate(in) + L-histidyl-[protein]</text>
        <dbReference type="Rhea" id="RHEA:49252"/>
        <dbReference type="Rhea" id="RHEA-COMP:9745"/>
        <dbReference type="Rhea" id="RHEA-COMP:9746"/>
        <dbReference type="ChEBI" id="CHEBI:29979"/>
        <dbReference type="ChEBI" id="CHEBI:37721"/>
        <dbReference type="ChEBI" id="CHEBI:58674"/>
        <dbReference type="ChEBI" id="CHEBI:64837"/>
        <dbReference type="EC" id="2.7.1.202"/>
    </reaction>
</comment>
<keyword evidence="6" id="KW-0597">Phosphoprotein</keyword>
<dbReference type="PANTHER" id="PTHR30505:SF0">
    <property type="entry name" value="FRUCTOSE-LIKE PTS SYSTEM EIIBC COMPONENT-RELATED"/>
    <property type="match status" value="1"/>
</dbReference>
<dbReference type="GO" id="GO:0022877">
    <property type="term" value="F:protein-N(PI)-phosphohistidine-fructose phosphotransferase system transporter activity"/>
    <property type="evidence" value="ECO:0007669"/>
    <property type="project" value="InterPro"/>
</dbReference>
<keyword evidence="4" id="KW-0813">Transport</keyword>
<evidence type="ECO:0000313" key="21">
    <source>
        <dbReference type="Proteomes" id="UP000278036"/>
    </source>
</evidence>
<proteinExistence type="predicted"/>
<dbReference type="RefSeq" id="WP_120637595.1">
    <property type="nucleotide sequence ID" value="NZ_RAQU01000028.1"/>
</dbReference>
<evidence type="ECO:0000313" key="20">
    <source>
        <dbReference type="Proteomes" id="UP000274097"/>
    </source>
</evidence>
<keyword evidence="20" id="KW-1185">Reference proteome</keyword>
<dbReference type="InterPro" id="IPR013011">
    <property type="entry name" value="PTS_EIIB_2"/>
</dbReference>